<organism evidence="12 13">
    <name type="scientific">Marichromatium gracile</name>
    <name type="common">Chromatium gracile</name>
    <dbReference type="NCBI Taxonomy" id="1048"/>
    <lineage>
        <taxon>Bacteria</taxon>
        <taxon>Pseudomonadati</taxon>
        <taxon>Pseudomonadota</taxon>
        <taxon>Gammaproteobacteria</taxon>
        <taxon>Chromatiales</taxon>
        <taxon>Chromatiaceae</taxon>
        <taxon>Marichromatium</taxon>
    </lineage>
</organism>
<evidence type="ECO:0000256" key="5">
    <source>
        <dbReference type="ARBA" id="ARBA00022741"/>
    </source>
</evidence>
<dbReference type="NCBIfam" id="TIGR01596">
    <property type="entry name" value="cas3_HD"/>
    <property type="match status" value="1"/>
</dbReference>
<evidence type="ECO:0000256" key="2">
    <source>
        <dbReference type="ARBA" id="ARBA00009046"/>
    </source>
</evidence>
<dbReference type="Pfam" id="PF22590">
    <property type="entry name" value="Cas3-like_C_2"/>
    <property type="match status" value="1"/>
</dbReference>
<dbReference type="InterPro" id="IPR006474">
    <property type="entry name" value="Helicase_Cas3_CRISPR-ass_core"/>
</dbReference>
<feature type="domain" description="HD Cas3-type" evidence="11">
    <location>
        <begin position="20"/>
        <end position="224"/>
    </location>
</feature>
<dbReference type="InterPro" id="IPR027417">
    <property type="entry name" value="P-loop_NTPase"/>
</dbReference>
<keyword evidence="8" id="KW-0067">ATP-binding</keyword>
<dbReference type="PROSITE" id="PS51192">
    <property type="entry name" value="HELICASE_ATP_BIND_1"/>
    <property type="match status" value="1"/>
</dbReference>
<protein>
    <submittedName>
        <fullName evidence="12">CRISPR-associated protein Cas3</fullName>
    </submittedName>
</protein>
<dbReference type="SMART" id="SM00487">
    <property type="entry name" value="DEXDc"/>
    <property type="match status" value="1"/>
</dbReference>
<evidence type="ECO:0000256" key="9">
    <source>
        <dbReference type="ARBA" id="ARBA00023118"/>
    </source>
</evidence>
<dbReference type="EMBL" id="LSYU01000045">
    <property type="protein sequence ID" value="KXX64758.1"/>
    <property type="molecule type" value="Genomic_DNA"/>
</dbReference>
<dbReference type="InterPro" id="IPR050547">
    <property type="entry name" value="DEAD_box_RNA_helicases"/>
</dbReference>
<dbReference type="InterPro" id="IPR014001">
    <property type="entry name" value="Helicase_ATP-bd"/>
</dbReference>
<keyword evidence="6" id="KW-0378">Hydrolase</keyword>
<gene>
    <name evidence="12" type="ORF">AY586_12250</name>
</gene>
<keyword evidence="13" id="KW-1185">Reference proteome</keyword>
<reference evidence="12 13" key="1">
    <citation type="submission" date="2016-02" db="EMBL/GenBank/DDBJ databases">
        <title>Genome sequence of Marichromatium gracile YL-28, a purple sulfur bacterium.</title>
        <authorList>
            <person name="Zhao C."/>
            <person name="Hong X."/>
            <person name="Chen S."/>
            <person name="Yang S."/>
        </authorList>
    </citation>
    <scope>NUCLEOTIDE SEQUENCE [LARGE SCALE GENOMIC DNA]</scope>
    <source>
        <strain evidence="12 13">YL28</strain>
    </source>
</reference>
<evidence type="ECO:0000259" key="11">
    <source>
        <dbReference type="PROSITE" id="PS51643"/>
    </source>
</evidence>
<dbReference type="InterPro" id="IPR011545">
    <property type="entry name" value="DEAD/DEAH_box_helicase_dom"/>
</dbReference>
<accession>A0ABR5VKL8</accession>
<evidence type="ECO:0000256" key="6">
    <source>
        <dbReference type="ARBA" id="ARBA00022801"/>
    </source>
</evidence>
<sequence length="873" mass="95867">MELLAQRSAFGKLEHDADHNVIAWHALTDHLTDVAACFSRLCRCRSIRRAMEHAASRPLTERDLARLSVMVFLHDLGKANSGFQAKRWPAEQVPKGWPNHAGHGREALDLFREDSFLEPLREQLPLESLYGWGEAVPSLFWASVSHHGRPLPAPKPNDWQRSNWKPVIATDGRALYDPAPVLAKIGRCAIALYPDAFVTDGDPLPDAPAFAHLFAGLVQLADWLGSDTSFFPLSNGIGDRAHDALNFAARAIAALGLDATPWQTPLAAEPPGFASIFGGNAPYPIQTAMADSALGPLVILESETGSGKTEAALWRFVHLFLHGEIDSLYFALPTRVSASQVYERVRAAVNWLWPTGAPVTVRALPGYAGADGQEPRALPDFKVLWPDHPTDAQAHRRWAAESPKRYLAAPIAVGTIDQALFGALQVRHAHLRHALLARSLLVIDEVHASDPYMTALLERLLQAHLGCGGQALLLSATLGANARARYLSIGQDVGISLPVFEAARKTCYPAISDRAGVRQLDSTSRPKTVDWCLNDCIDDPDAIARLALEAASLGAKVLVVRNTVPAALAVFQALEQQTPEADWLFTVNGHATLHHSRFSREDRPLLDAAIQAQLGKHRSSGPRVVVGTQTLEQSLDLDADLLITDLCPMDVLLQRIGRLHRHSRPKGKRPAAYQAPQALVLTPPHYDLTPLLTKSQHGLGPFRDGDGIYPDLRTVEATRHLIQSRPRITIPEDNRELVEAATHPEPLQAIESLGEHWQQLGRTIEGRTGAERSIAHLHGLEIDKPFDEQQEFPTDLDIATRLGLRDRLLIFDPAPIGPFGQPLRQLPVRHFLAKGIDPDAEPSSVEIHDGTILFSLENARFRYSRLGLEKLDG</sequence>
<evidence type="ECO:0000256" key="4">
    <source>
        <dbReference type="ARBA" id="ARBA00022723"/>
    </source>
</evidence>
<dbReference type="Gene3D" id="3.40.50.300">
    <property type="entry name" value="P-loop containing nucleotide triphosphate hydrolases"/>
    <property type="match status" value="2"/>
</dbReference>
<comment type="caution">
    <text evidence="12">The sequence shown here is derived from an EMBL/GenBank/DDBJ whole genome shotgun (WGS) entry which is preliminary data.</text>
</comment>
<keyword evidence="9" id="KW-0051">Antiviral defense</keyword>
<dbReference type="SUPFAM" id="SSF52540">
    <property type="entry name" value="P-loop containing nucleoside triphosphate hydrolases"/>
    <property type="match status" value="1"/>
</dbReference>
<name>A0ABR5VKL8_MARGR</name>
<proteinExistence type="inferred from homology"/>
<evidence type="ECO:0000256" key="3">
    <source>
        <dbReference type="ARBA" id="ARBA00022722"/>
    </source>
</evidence>
<dbReference type="InterPro" id="IPR038257">
    <property type="entry name" value="CRISPR-assoc_Cas3_HD_sf"/>
</dbReference>
<dbReference type="PANTHER" id="PTHR47963">
    <property type="entry name" value="DEAD-BOX ATP-DEPENDENT RNA HELICASE 47, MITOCHONDRIAL"/>
    <property type="match status" value="1"/>
</dbReference>
<dbReference type="Gene3D" id="1.10.3210.30">
    <property type="match status" value="1"/>
</dbReference>
<dbReference type="Pfam" id="PF00270">
    <property type="entry name" value="DEAD"/>
    <property type="match status" value="1"/>
</dbReference>
<evidence type="ECO:0000313" key="13">
    <source>
        <dbReference type="Proteomes" id="UP000075766"/>
    </source>
</evidence>
<evidence type="ECO:0000256" key="7">
    <source>
        <dbReference type="ARBA" id="ARBA00022806"/>
    </source>
</evidence>
<evidence type="ECO:0000256" key="8">
    <source>
        <dbReference type="ARBA" id="ARBA00022840"/>
    </source>
</evidence>
<dbReference type="PROSITE" id="PS51643">
    <property type="entry name" value="HD_CAS3"/>
    <property type="match status" value="1"/>
</dbReference>
<keyword evidence="3" id="KW-0540">Nuclease</keyword>
<dbReference type="CDD" id="cd09641">
    <property type="entry name" value="Cas3''_I"/>
    <property type="match status" value="1"/>
</dbReference>
<comment type="similarity">
    <text evidence="2">In the central section; belongs to the CRISPR-associated helicase Cas3 family.</text>
</comment>
<dbReference type="InterPro" id="IPR054712">
    <property type="entry name" value="Cas3-like_dom"/>
</dbReference>
<dbReference type="Pfam" id="PF18019">
    <property type="entry name" value="Cas3_HD"/>
    <property type="match status" value="1"/>
</dbReference>
<evidence type="ECO:0000259" key="10">
    <source>
        <dbReference type="PROSITE" id="PS51192"/>
    </source>
</evidence>
<evidence type="ECO:0000313" key="12">
    <source>
        <dbReference type="EMBL" id="KXX64758.1"/>
    </source>
</evidence>
<dbReference type="RefSeq" id="WP_062274695.1">
    <property type="nucleotide sequence ID" value="NZ_LSYU01000045.1"/>
</dbReference>
<evidence type="ECO:0000256" key="1">
    <source>
        <dbReference type="ARBA" id="ARBA00006847"/>
    </source>
</evidence>
<keyword evidence="4" id="KW-0479">Metal-binding</keyword>
<comment type="similarity">
    <text evidence="1">In the N-terminal section; belongs to the CRISPR-associated nuclease Cas3-HD family.</text>
</comment>
<keyword evidence="5" id="KW-0547">Nucleotide-binding</keyword>
<dbReference type="NCBIfam" id="TIGR01587">
    <property type="entry name" value="cas3_core"/>
    <property type="match status" value="1"/>
</dbReference>
<dbReference type="Proteomes" id="UP000075766">
    <property type="component" value="Unassembled WGS sequence"/>
</dbReference>
<dbReference type="InterPro" id="IPR006483">
    <property type="entry name" value="CRISPR-assoc_Cas3_HD"/>
</dbReference>
<keyword evidence="7" id="KW-0347">Helicase</keyword>
<dbReference type="PANTHER" id="PTHR47963:SF9">
    <property type="entry name" value="CRISPR-ASSOCIATED ENDONUCLEASE_HELICASE CAS3"/>
    <property type="match status" value="1"/>
</dbReference>
<feature type="domain" description="Helicase ATP-binding" evidence="10">
    <location>
        <begin position="289"/>
        <end position="496"/>
    </location>
</feature>